<evidence type="ECO:0000256" key="5">
    <source>
        <dbReference type="ARBA" id="ARBA00022723"/>
    </source>
</evidence>
<proteinExistence type="inferred from homology"/>
<comment type="cofactor">
    <cofactor evidence="1">
        <name>a divalent metal cation</name>
        <dbReference type="ChEBI" id="CHEBI:60240"/>
    </cofactor>
</comment>
<dbReference type="PANTHER" id="PTHR22930:SF85">
    <property type="entry name" value="GH03217P-RELATED"/>
    <property type="match status" value="1"/>
</dbReference>
<evidence type="ECO:0000256" key="3">
    <source>
        <dbReference type="ARBA" id="ARBA00006958"/>
    </source>
</evidence>
<gene>
    <name evidence="10" type="primary">LOC139354083</name>
</gene>
<evidence type="ECO:0000313" key="9">
    <source>
        <dbReference type="Proteomes" id="UP001652628"/>
    </source>
</evidence>
<evidence type="ECO:0000256" key="7">
    <source>
        <dbReference type="ARBA" id="ARBA00023242"/>
    </source>
</evidence>
<evidence type="ECO:0000256" key="4">
    <source>
        <dbReference type="ARBA" id="ARBA00022722"/>
    </source>
</evidence>
<keyword evidence="6" id="KW-0378">Hydrolase</keyword>
<evidence type="ECO:0000256" key="1">
    <source>
        <dbReference type="ARBA" id="ARBA00001968"/>
    </source>
</evidence>
<dbReference type="InterPro" id="IPR027806">
    <property type="entry name" value="HARBI1_dom"/>
</dbReference>
<reference evidence="10" key="1">
    <citation type="submission" date="2025-08" db="UniProtKB">
        <authorList>
            <consortium name="RefSeq"/>
        </authorList>
    </citation>
    <scope>IDENTIFICATION</scope>
</reference>
<keyword evidence="7" id="KW-0539">Nucleus</keyword>
<evidence type="ECO:0000256" key="2">
    <source>
        <dbReference type="ARBA" id="ARBA00004123"/>
    </source>
</evidence>
<protein>
    <recommendedName>
        <fullName evidence="8">DDE Tnp4 domain-containing protein</fullName>
    </recommendedName>
</protein>
<feature type="domain" description="DDE Tnp4" evidence="8">
    <location>
        <begin position="197"/>
        <end position="356"/>
    </location>
</feature>
<keyword evidence="9" id="KW-1185">Reference proteome</keyword>
<comment type="similarity">
    <text evidence="3">Belongs to the HARBI1 family.</text>
</comment>
<evidence type="ECO:0000256" key="6">
    <source>
        <dbReference type="ARBA" id="ARBA00022801"/>
    </source>
</evidence>
<dbReference type="RefSeq" id="XP_070854445.1">
    <property type="nucleotide sequence ID" value="XM_070998344.1"/>
</dbReference>
<organism evidence="9 10">
    <name type="scientific">Drosophila suzukii</name>
    <name type="common">Spotted-wing drosophila fruit fly</name>
    <dbReference type="NCBI Taxonomy" id="28584"/>
    <lineage>
        <taxon>Eukaryota</taxon>
        <taxon>Metazoa</taxon>
        <taxon>Ecdysozoa</taxon>
        <taxon>Arthropoda</taxon>
        <taxon>Hexapoda</taxon>
        <taxon>Insecta</taxon>
        <taxon>Pterygota</taxon>
        <taxon>Neoptera</taxon>
        <taxon>Endopterygota</taxon>
        <taxon>Diptera</taxon>
        <taxon>Brachycera</taxon>
        <taxon>Muscomorpha</taxon>
        <taxon>Ephydroidea</taxon>
        <taxon>Drosophilidae</taxon>
        <taxon>Drosophila</taxon>
        <taxon>Sophophora</taxon>
    </lineage>
</organism>
<evidence type="ECO:0000313" key="10">
    <source>
        <dbReference type="RefSeq" id="XP_070854445.1"/>
    </source>
</evidence>
<dbReference type="InterPro" id="IPR045249">
    <property type="entry name" value="HARBI1-like"/>
</dbReference>
<keyword evidence="4" id="KW-0540">Nuclease</keyword>
<name>A0ABM4TWV8_DROSZ</name>
<dbReference type="PANTHER" id="PTHR22930">
    <property type="match status" value="1"/>
</dbReference>
<dbReference type="Proteomes" id="UP001652628">
    <property type="component" value="Chromosome 2"/>
</dbReference>
<comment type="subcellular location">
    <subcellularLocation>
        <location evidence="2">Nucleus</location>
    </subcellularLocation>
</comment>
<evidence type="ECO:0000259" key="8">
    <source>
        <dbReference type="Pfam" id="PF13359"/>
    </source>
</evidence>
<sequence length="404" mass="46955">MPRKSVKDVMLEWIINNAVLDIEMTEDASPRDQVDEEVDEIMETLSYDISLIQSFRRGDFFRIKKSHDWRDNILSSFSNERFKQMLRVSKDQFLMLLDLIRNDVIFQSTGTKMQHPIDLQLAIVLFRLGSSGNSASVRKISTTFGVGDGGTLALFTERVFTAILRLSRNYIYWPKREEREEIVSNTFHELPYCIGYIDGSKIKLFEKPPKNHEVYYSRHRIYSVKMQAVCDHKLRTRDVVIGSPGSYHDSKIFKNSILGKHLKRHFSENQWIAGDSAYPLSVNLITPYRSNSRQLEPNEQLNFNKRHSQYRVRIENCFGILKGKFCSLKELRIRLSNSSAQASLCDWVMVCCIIHNILLTDHDIPDQHVHLNELQNGNESEIGNTRNSAAAENKRNNLYHLMFD</sequence>
<dbReference type="GeneID" id="139354083"/>
<dbReference type="Pfam" id="PF13359">
    <property type="entry name" value="DDE_Tnp_4"/>
    <property type="match status" value="1"/>
</dbReference>
<keyword evidence="5" id="KW-0479">Metal-binding</keyword>
<accession>A0ABM4TWV8</accession>